<name>A0A8J3FHU6_9FLAO</name>
<evidence type="ECO:0000313" key="1">
    <source>
        <dbReference type="EMBL" id="GGK22583.1"/>
    </source>
</evidence>
<reference evidence="1" key="1">
    <citation type="journal article" date="2014" name="Int. J. Syst. Evol. Microbiol.">
        <title>Complete genome sequence of Corynebacterium casei LMG S-19264T (=DSM 44701T), isolated from a smear-ripened cheese.</title>
        <authorList>
            <consortium name="US DOE Joint Genome Institute (JGI-PGF)"/>
            <person name="Walter F."/>
            <person name="Albersmeier A."/>
            <person name="Kalinowski J."/>
            <person name="Ruckert C."/>
        </authorList>
    </citation>
    <scope>NUCLEOTIDE SEQUENCE</scope>
    <source>
        <strain evidence="1">JCM 12862</strain>
    </source>
</reference>
<proteinExistence type="predicted"/>
<reference evidence="1" key="2">
    <citation type="submission" date="2020-09" db="EMBL/GenBank/DDBJ databases">
        <authorList>
            <person name="Sun Q."/>
            <person name="Ohkuma M."/>
        </authorList>
    </citation>
    <scope>NUCLEOTIDE SEQUENCE</scope>
    <source>
        <strain evidence="1">JCM 12862</strain>
    </source>
</reference>
<evidence type="ECO:0000313" key="2">
    <source>
        <dbReference type="Proteomes" id="UP000612329"/>
    </source>
</evidence>
<sequence>MSAPAAVNTHPSRLILPYLAKAAGKTNMPTPIIFPITSDVVVIKPIFCGFEFMQEVLKGDKF</sequence>
<comment type="caution">
    <text evidence="1">The sequence shown here is derived from an EMBL/GenBank/DDBJ whole genome shotgun (WGS) entry which is preliminary data.</text>
</comment>
<accession>A0A8J3FHU6</accession>
<organism evidence="1 2">
    <name type="scientific">Yeosuana aromativorans</name>
    <dbReference type="NCBI Taxonomy" id="288019"/>
    <lineage>
        <taxon>Bacteria</taxon>
        <taxon>Pseudomonadati</taxon>
        <taxon>Bacteroidota</taxon>
        <taxon>Flavobacteriia</taxon>
        <taxon>Flavobacteriales</taxon>
        <taxon>Flavobacteriaceae</taxon>
        <taxon>Yeosuana</taxon>
    </lineage>
</organism>
<dbReference type="AlphaFoldDB" id="A0A8J3FHU6"/>
<keyword evidence="2" id="KW-1185">Reference proteome</keyword>
<dbReference type="EMBL" id="BMNR01000003">
    <property type="protein sequence ID" value="GGK22583.1"/>
    <property type="molecule type" value="Genomic_DNA"/>
</dbReference>
<gene>
    <name evidence="1" type="ORF">GCM10007962_15990</name>
</gene>
<protein>
    <submittedName>
        <fullName evidence="1">Uncharacterized protein</fullName>
    </submittedName>
</protein>
<dbReference type="Proteomes" id="UP000612329">
    <property type="component" value="Unassembled WGS sequence"/>
</dbReference>